<dbReference type="InterPro" id="IPR028081">
    <property type="entry name" value="Leu-bd"/>
</dbReference>
<accession>A0A498D0J7</accession>
<evidence type="ECO:0000313" key="9">
    <source>
        <dbReference type="Proteomes" id="UP000276301"/>
    </source>
</evidence>
<feature type="region of interest" description="Disordered" evidence="5">
    <location>
        <begin position="25"/>
        <end position="48"/>
    </location>
</feature>
<dbReference type="Pfam" id="PF13458">
    <property type="entry name" value="Peripla_BP_6"/>
    <property type="match status" value="1"/>
</dbReference>
<dbReference type="PRINTS" id="PR00337">
    <property type="entry name" value="LEUILEVALBP"/>
</dbReference>
<dbReference type="Gene3D" id="3.40.50.2300">
    <property type="match status" value="2"/>
</dbReference>
<feature type="chain" id="PRO_5038720851" evidence="6">
    <location>
        <begin position="19"/>
        <end position="414"/>
    </location>
</feature>
<keyword evidence="4" id="KW-0029">Amino-acid transport</keyword>
<evidence type="ECO:0000256" key="3">
    <source>
        <dbReference type="ARBA" id="ARBA00022729"/>
    </source>
</evidence>
<evidence type="ECO:0000256" key="4">
    <source>
        <dbReference type="ARBA" id="ARBA00022970"/>
    </source>
</evidence>
<dbReference type="RefSeq" id="WP_121586856.1">
    <property type="nucleotide sequence ID" value="NZ_RCHT01000011.1"/>
</dbReference>
<evidence type="ECO:0000256" key="6">
    <source>
        <dbReference type="SAM" id="SignalP"/>
    </source>
</evidence>
<comment type="similarity">
    <text evidence="1">Belongs to the leucine-binding protein family.</text>
</comment>
<keyword evidence="3 6" id="KW-0732">Signal</keyword>
<dbReference type="CDD" id="cd06347">
    <property type="entry name" value="PBP1_ABC_LivK_ligand_binding-like"/>
    <property type="match status" value="1"/>
</dbReference>
<dbReference type="EMBL" id="RCHT01000011">
    <property type="protein sequence ID" value="RLL10952.1"/>
    <property type="molecule type" value="Genomic_DNA"/>
</dbReference>
<evidence type="ECO:0000256" key="1">
    <source>
        <dbReference type="ARBA" id="ARBA00010062"/>
    </source>
</evidence>
<dbReference type="InterPro" id="IPR051010">
    <property type="entry name" value="BCAA_transport"/>
</dbReference>
<evidence type="ECO:0000259" key="7">
    <source>
        <dbReference type="Pfam" id="PF13458"/>
    </source>
</evidence>
<evidence type="ECO:0000256" key="5">
    <source>
        <dbReference type="SAM" id="MobiDB-lite"/>
    </source>
</evidence>
<dbReference type="InterPro" id="IPR028082">
    <property type="entry name" value="Peripla_BP_I"/>
</dbReference>
<dbReference type="PROSITE" id="PS51257">
    <property type="entry name" value="PROKAR_LIPOPROTEIN"/>
    <property type="match status" value="1"/>
</dbReference>
<keyword evidence="2" id="KW-0813">Transport</keyword>
<feature type="compositionally biased region" description="Low complexity" evidence="5">
    <location>
        <begin position="34"/>
        <end position="48"/>
    </location>
</feature>
<proteinExistence type="inferred from homology"/>
<dbReference type="AlphaFoldDB" id="A0A498D0J7"/>
<dbReference type="SUPFAM" id="SSF53822">
    <property type="entry name" value="Periplasmic binding protein-like I"/>
    <property type="match status" value="1"/>
</dbReference>
<reference evidence="8 9" key="1">
    <citation type="submission" date="2018-10" db="EMBL/GenBank/DDBJ databases">
        <title>Anaerotruncus faecis sp. nov., isolated from human feces.</title>
        <authorList>
            <person name="Wang Y.-J."/>
        </authorList>
    </citation>
    <scope>NUCLEOTIDE SEQUENCE [LARGE SCALE GENOMIC DNA]</scope>
    <source>
        <strain evidence="8 9">22A2-44</strain>
    </source>
</reference>
<feature type="signal peptide" evidence="6">
    <location>
        <begin position="1"/>
        <end position="18"/>
    </location>
</feature>
<evidence type="ECO:0000313" key="8">
    <source>
        <dbReference type="EMBL" id="RLL10952.1"/>
    </source>
</evidence>
<sequence>MKKLLALTLAVMMVLSLAACGGSDTPAAPSAPTDGSAEAPAADGAPSASGDTIKVGLLANTTGDNAMYGNAVKNGAMLYFDEVNAAGGVNGKQIEVIALDEKGDATEAVTAFNRLLDQGITALVGSVLTGPTIAVADETYPINMPQVTASATAAGVTMIDPEDPASEIRTNIFRSCFIDPFQGEKMAQYANDKLGAKTAAVIFETGSDYSVGLKDAFVEKCGELGVEVVAAEGYSKGDVDFKAQMTNIASKNPDVVFSPNYYQDDGMIVTQARAAGVTGTFLGGDGWGSVKDYASAEDLEGSVYCSGYAPGSNDAVKKFEADYEAKYGEAIPNMFAPLGYDAALLLVEGLKAAEAAGLEAGSDDYKQAVIDGIKGINGVEGITGSYAFDEYNNPIKSAAMIKLTGGEEVFTELF</sequence>
<name>A0A498D0J7_9FIRM</name>
<organism evidence="8 9">
    <name type="scientific">Anaerotruncus massiliensis</name>
    <name type="common">ex Liu et al. 2021</name>
    <dbReference type="NCBI Taxonomy" id="2321404"/>
    <lineage>
        <taxon>Bacteria</taxon>
        <taxon>Bacillati</taxon>
        <taxon>Bacillota</taxon>
        <taxon>Clostridia</taxon>
        <taxon>Eubacteriales</taxon>
        <taxon>Oscillospiraceae</taxon>
        <taxon>Anaerotruncus</taxon>
    </lineage>
</organism>
<comment type="caution">
    <text evidence="8">The sequence shown here is derived from an EMBL/GenBank/DDBJ whole genome shotgun (WGS) entry which is preliminary data.</text>
</comment>
<dbReference type="PANTHER" id="PTHR30483">
    <property type="entry name" value="LEUCINE-SPECIFIC-BINDING PROTEIN"/>
    <property type="match status" value="1"/>
</dbReference>
<keyword evidence="9" id="KW-1185">Reference proteome</keyword>
<feature type="domain" description="Leucine-binding protein" evidence="7">
    <location>
        <begin position="52"/>
        <end position="401"/>
    </location>
</feature>
<dbReference type="PANTHER" id="PTHR30483:SF6">
    <property type="entry name" value="PERIPLASMIC BINDING PROTEIN OF ABC TRANSPORTER FOR NATURAL AMINO ACIDS"/>
    <property type="match status" value="1"/>
</dbReference>
<gene>
    <name evidence="8" type="ORF">D4A47_07790</name>
</gene>
<dbReference type="InterPro" id="IPR000709">
    <property type="entry name" value="Leu_Ile_Val-bd"/>
</dbReference>
<evidence type="ECO:0000256" key="2">
    <source>
        <dbReference type="ARBA" id="ARBA00022448"/>
    </source>
</evidence>
<protein>
    <submittedName>
        <fullName evidence="8">Branched-chain amino acid ABC transporter substrate-binding protein</fullName>
    </submittedName>
</protein>
<dbReference type="Proteomes" id="UP000276301">
    <property type="component" value="Unassembled WGS sequence"/>
</dbReference>
<dbReference type="GO" id="GO:0006865">
    <property type="term" value="P:amino acid transport"/>
    <property type="evidence" value="ECO:0007669"/>
    <property type="project" value="UniProtKB-KW"/>
</dbReference>